<accession>A0A256FYP5</accession>
<gene>
    <name evidence="2" type="ORF">CEV31_1317</name>
</gene>
<evidence type="ECO:0008006" key="4">
    <source>
        <dbReference type="Google" id="ProtNLM"/>
    </source>
</evidence>
<feature type="coiled-coil region" evidence="1">
    <location>
        <begin position="61"/>
        <end position="88"/>
    </location>
</feature>
<evidence type="ECO:0000313" key="2">
    <source>
        <dbReference type="EMBL" id="OYR19898.1"/>
    </source>
</evidence>
<keyword evidence="3" id="KW-1185">Reference proteome</keyword>
<organism evidence="2 3">
    <name type="scientific">Brucella thiophenivorans</name>
    <dbReference type="NCBI Taxonomy" id="571255"/>
    <lineage>
        <taxon>Bacteria</taxon>
        <taxon>Pseudomonadati</taxon>
        <taxon>Pseudomonadota</taxon>
        <taxon>Alphaproteobacteria</taxon>
        <taxon>Hyphomicrobiales</taxon>
        <taxon>Brucellaceae</taxon>
        <taxon>Brucella/Ochrobactrum group</taxon>
        <taxon>Brucella</taxon>
    </lineage>
</organism>
<dbReference type="EMBL" id="NNRJ01000015">
    <property type="protein sequence ID" value="OYR19898.1"/>
    <property type="molecule type" value="Genomic_DNA"/>
</dbReference>
<sequence>MMRQSFPDFATVLKETESEYQGGDYVRRSRVNIASAVFSAGFNPVSKETYATQRPAPTFDVGNVESDENRLERERLELSKRMESQSAADIRLELGLRFGMNRTELARLRRNFAASNHPDRLPQEFRLAAEQRMKTANALLDSAMTTTTNGL</sequence>
<protein>
    <recommendedName>
        <fullName evidence="4">J domain-containing protein</fullName>
    </recommendedName>
</protein>
<name>A0A256FYP5_9HYPH</name>
<reference evidence="2 3" key="1">
    <citation type="submission" date="2017-07" db="EMBL/GenBank/DDBJ databases">
        <title>Phylogenetic study on the rhizospheric bacterium Ochrobactrum sp. A44.</title>
        <authorList>
            <person name="Krzyzanowska D.M."/>
            <person name="Ossowicki A."/>
            <person name="Rajewska M."/>
            <person name="Maciag T."/>
            <person name="Kaczynski Z."/>
            <person name="Czerwicka M."/>
            <person name="Jafra S."/>
        </authorList>
    </citation>
    <scope>NUCLEOTIDE SEQUENCE [LARGE SCALE GENOMIC DNA]</scope>
    <source>
        <strain evidence="2 3">DSM 7216</strain>
    </source>
</reference>
<comment type="caution">
    <text evidence="2">The sequence shown here is derived from an EMBL/GenBank/DDBJ whole genome shotgun (WGS) entry which is preliminary data.</text>
</comment>
<keyword evidence="1" id="KW-0175">Coiled coil</keyword>
<dbReference type="RefSeq" id="WP_328587684.1">
    <property type="nucleotide sequence ID" value="NZ_JBHEEK010000001.1"/>
</dbReference>
<dbReference type="AlphaFoldDB" id="A0A256FYP5"/>
<dbReference type="Proteomes" id="UP000215590">
    <property type="component" value="Unassembled WGS sequence"/>
</dbReference>
<evidence type="ECO:0000313" key="3">
    <source>
        <dbReference type="Proteomes" id="UP000215590"/>
    </source>
</evidence>
<proteinExistence type="predicted"/>
<evidence type="ECO:0000256" key="1">
    <source>
        <dbReference type="SAM" id="Coils"/>
    </source>
</evidence>